<dbReference type="Proteomes" id="UP001154282">
    <property type="component" value="Unassembled WGS sequence"/>
</dbReference>
<keyword evidence="2" id="KW-1185">Reference proteome</keyword>
<dbReference type="EMBL" id="CAMGYJ010000006">
    <property type="protein sequence ID" value="CAI0434946.1"/>
    <property type="molecule type" value="Genomic_DNA"/>
</dbReference>
<feature type="non-terminal residue" evidence="1">
    <location>
        <position position="1"/>
    </location>
</feature>
<reference evidence="1" key="1">
    <citation type="submission" date="2022-08" db="EMBL/GenBank/DDBJ databases">
        <authorList>
            <person name="Gutierrez-Valencia J."/>
        </authorList>
    </citation>
    <scope>NUCLEOTIDE SEQUENCE</scope>
</reference>
<accession>A0AAV0LL13</accession>
<evidence type="ECO:0000313" key="2">
    <source>
        <dbReference type="Proteomes" id="UP001154282"/>
    </source>
</evidence>
<name>A0AAV0LL13_9ROSI</name>
<evidence type="ECO:0000313" key="1">
    <source>
        <dbReference type="EMBL" id="CAI0434946.1"/>
    </source>
</evidence>
<gene>
    <name evidence="1" type="ORF">LITE_LOCUS24491</name>
</gene>
<dbReference type="AlphaFoldDB" id="A0AAV0LL13"/>
<organism evidence="1 2">
    <name type="scientific">Linum tenue</name>
    <dbReference type="NCBI Taxonomy" id="586396"/>
    <lineage>
        <taxon>Eukaryota</taxon>
        <taxon>Viridiplantae</taxon>
        <taxon>Streptophyta</taxon>
        <taxon>Embryophyta</taxon>
        <taxon>Tracheophyta</taxon>
        <taxon>Spermatophyta</taxon>
        <taxon>Magnoliopsida</taxon>
        <taxon>eudicotyledons</taxon>
        <taxon>Gunneridae</taxon>
        <taxon>Pentapetalae</taxon>
        <taxon>rosids</taxon>
        <taxon>fabids</taxon>
        <taxon>Malpighiales</taxon>
        <taxon>Linaceae</taxon>
        <taxon>Linum</taxon>
    </lineage>
</organism>
<sequence length="112" mass="12728">LYISAAFVDLGGSLNSRSLTLGVKNGWIRSGCSMNDRQEHYCLMQSKAGRLFEKTRRNGFSVVVVSFFSNMITFGAAEGHLKCVYLVPIWWEMKWIRLHLSNLRTYGVETSS</sequence>
<comment type="caution">
    <text evidence="1">The sequence shown here is derived from an EMBL/GenBank/DDBJ whole genome shotgun (WGS) entry which is preliminary data.</text>
</comment>
<protein>
    <submittedName>
        <fullName evidence="1">Uncharacterized protein</fullName>
    </submittedName>
</protein>
<proteinExistence type="predicted"/>